<sequence>MPDLTASTAHTESDMNQADLPLDGTLCPGEAMHGQHLHQLLRAALPDSSHHKAAGWFGQTDFLFTRRHVDEDQDAYHDGLFITLWKRWDFWLALPDDSTGPGGRLAQAWARLRQDHQPALADGLLRQYRAYDDAGRPGPWQPLDADHASPEALQACAQAWRGVIDYWRLAEGQRRAGRPLRERLHAALTTARVQALTLLPVFTGRYNDWWNPERNGWWQGDVWIGARQPGHQGSRHWGRALKLSWRNGSEQPGDEEDDAHACYQIDLVEDDTPAQGTAQPPGLRLSYGQRQSDARRPLTNDAVQHMARLLQLFTDLEQQLYAANAREQRALRCAPLAPAGAAPALPRRPPFDPDETDADVLGPAIMALSHGWQSSGRSHATLVRERWTAQAEGMCPPDAQHAGAPAPPALVDPRMGQATDVLQLAHAVHALADPDLSARFHRRFAFAPGAFEHHAARSGRAVGPLLWQADGSLLAHVDGASGTADQTGAWWQLSADRRSMTALPPAQAPATVTSADASSTAHGVTVRGDGAGDLHGLAEDGRALWRHHVGGAIRSIAPAPDGHTLAVGTAGGYLVLLHKGSGTDPYLVSNSRYAEARRFIFWGDAPAPLAW</sequence>
<dbReference type="SUPFAM" id="SSF50998">
    <property type="entry name" value="Quinoprotein alcohol dehydrogenase-like"/>
    <property type="match status" value="1"/>
</dbReference>
<accession>A0ABZ0J3S4</accession>
<proteinExistence type="predicted"/>
<evidence type="ECO:0000313" key="2">
    <source>
        <dbReference type="EMBL" id="WOO32905.1"/>
    </source>
</evidence>
<feature type="region of interest" description="Disordered" evidence="1">
    <location>
        <begin position="1"/>
        <end position="20"/>
    </location>
</feature>
<reference evidence="2 3" key="1">
    <citation type="submission" date="2023-03" db="EMBL/GenBank/DDBJ databases">
        <title>Diaphorobacter basophil sp. nov., isolated from a sewage-treatment plant.</title>
        <authorList>
            <person name="Yang K."/>
        </authorList>
    </citation>
    <scope>NUCLEOTIDE SEQUENCE [LARGE SCALE GENOMIC DNA]</scope>
    <source>
        <strain evidence="2 3">Y-1</strain>
    </source>
</reference>
<evidence type="ECO:0000313" key="3">
    <source>
        <dbReference type="Proteomes" id="UP001303211"/>
    </source>
</evidence>
<dbReference type="RefSeq" id="WP_317702322.1">
    <property type="nucleotide sequence ID" value="NZ_CP136921.1"/>
</dbReference>
<keyword evidence="3" id="KW-1185">Reference proteome</keyword>
<gene>
    <name evidence="2" type="ORF">P4826_01920</name>
</gene>
<name>A0ABZ0J3S4_9BURK</name>
<feature type="compositionally biased region" description="Polar residues" evidence="1">
    <location>
        <begin position="1"/>
        <end position="16"/>
    </location>
</feature>
<dbReference type="InterPro" id="IPR011047">
    <property type="entry name" value="Quinoprotein_ADH-like_sf"/>
</dbReference>
<dbReference type="Proteomes" id="UP001303211">
    <property type="component" value="Chromosome"/>
</dbReference>
<protein>
    <submittedName>
        <fullName evidence="2">Uncharacterized protein</fullName>
    </submittedName>
</protein>
<evidence type="ECO:0000256" key="1">
    <source>
        <dbReference type="SAM" id="MobiDB-lite"/>
    </source>
</evidence>
<dbReference type="EMBL" id="CP136921">
    <property type="protein sequence ID" value="WOO32905.1"/>
    <property type="molecule type" value="Genomic_DNA"/>
</dbReference>
<organism evidence="2 3">
    <name type="scientific">Diaphorobacter limosus</name>
    <dbReference type="NCBI Taxonomy" id="3036128"/>
    <lineage>
        <taxon>Bacteria</taxon>
        <taxon>Pseudomonadati</taxon>
        <taxon>Pseudomonadota</taxon>
        <taxon>Betaproteobacteria</taxon>
        <taxon>Burkholderiales</taxon>
        <taxon>Comamonadaceae</taxon>
        <taxon>Diaphorobacter</taxon>
    </lineage>
</organism>
<feature type="region of interest" description="Disordered" evidence="1">
    <location>
        <begin position="272"/>
        <end position="294"/>
    </location>
</feature>